<proteinExistence type="predicted"/>
<dbReference type="AlphaFoldDB" id="A0AAE9XV90"/>
<evidence type="ECO:0000313" key="1">
    <source>
        <dbReference type="EMBL" id="WCL55430.1"/>
    </source>
</evidence>
<accession>A0AAE9XV90</accession>
<dbReference type="RefSeq" id="WP_289505240.1">
    <property type="nucleotide sequence ID" value="NZ_CP116805.1"/>
</dbReference>
<dbReference type="EMBL" id="CP116805">
    <property type="protein sequence ID" value="WCL55430.1"/>
    <property type="molecule type" value="Genomic_DNA"/>
</dbReference>
<dbReference type="Proteomes" id="UP001217500">
    <property type="component" value="Chromosome"/>
</dbReference>
<evidence type="ECO:0000313" key="2">
    <source>
        <dbReference type="Proteomes" id="UP001217500"/>
    </source>
</evidence>
<protein>
    <submittedName>
        <fullName evidence="1">Uncharacterized protein</fullName>
    </submittedName>
</protein>
<keyword evidence="2" id="KW-1185">Reference proteome</keyword>
<dbReference type="KEGG" id="gso:PH603_06615"/>
<gene>
    <name evidence="1" type="ORF">PH603_06615</name>
</gene>
<name>A0AAE9XV90_9PROT</name>
<organism evidence="1 2">
    <name type="scientific">Gimibacter soli</name>
    <dbReference type="NCBI Taxonomy" id="3024400"/>
    <lineage>
        <taxon>Bacteria</taxon>
        <taxon>Pseudomonadati</taxon>
        <taxon>Pseudomonadota</taxon>
        <taxon>Alphaproteobacteria</taxon>
        <taxon>Kordiimonadales</taxon>
        <taxon>Temperatibacteraceae</taxon>
        <taxon>Gimibacter</taxon>
    </lineage>
</organism>
<reference evidence="1" key="1">
    <citation type="submission" date="2023-01" db="EMBL/GenBank/DDBJ databases">
        <title>The genome sequence of Kordiimonadaceae bacterium 6D33.</title>
        <authorList>
            <person name="Liu Y."/>
        </authorList>
    </citation>
    <scope>NUCLEOTIDE SEQUENCE</scope>
    <source>
        <strain evidence="1">6D33</strain>
    </source>
</reference>
<sequence length="60" mass="6051">MAAIKAIVSGVHSQLASKVGAMNKDHGNDIVMDKGGKPRNAAQIVSPAGGGKGLKIDIKV</sequence>